<evidence type="ECO:0000313" key="2">
    <source>
        <dbReference type="Proteomes" id="UP001234297"/>
    </source>
</evidence>
<name>A0ACC2K1J7_PERAE</name>
<comment type="caution">
    <text evidence="1">The sequence shown here is derived from an EMBL/GenBank/DDBJ whole genome shotgun (WGS) entry which is preliminary data.</text>
</comment>
<dbReference type="Proteomes" id="UP001234297">
    <property type="component" value="Chromosome 12"/>
</dbReference>
<protein>
    <submittedName>
        <fullName evidence="1">Uncharacterized protein</fullName>
    </submittedName>
</protein>
<keyword evidence="2" id="KW-1185">Reference proteome</keyword>
<dbReference type="EMBL" id="CM056820">
    <property type="protein sequence ID" value="KAJ8615024.1"/>
    <property type="molecule type" value="Genomic_DNA"/>
</dbReference>
<reference evidence="1 2" key="1">
    <citation type="journal article" date="2022" name="Hortic Res">
        <title>A haplotype resolved chromosomal level avocado genome allows analysis of novel avocado genes.</title>
        <authorList>
            <person name="Nath O."/>
            <person name="Fletcher S.J."/>
            <person name="Hayward A."/>
            <person name="Shaw L.M."/>
            <person name="Masouleh A.K."/>
            <person name="Furtado A."/>
            <person name="Henry R.J."/>
            <person name="Mitter N."/>
        </authorList>
    </citation>
    <scope>NUCLEOTIDE SEQUENCE [LARGE SCALE GENOMIC DNA]</scope>
    <source>
        <strain evidence="2">cv. Hass</strain>
    </source>
</reference>
<gene>
    <name evidence="1" type="ORF">MRB53_034396</name>
</gene>
<sequence length="324" mass="36714">MENLLLTLQRPPNNEEVPPQDEANGGDDESRALTKKDVDNILAKAKEEDTLKEHGIKPSYPLWMDSVPFPQKFKQPLLQTYTGKGKRPELSDAFKERVEKKYPFDEDVEEIFGALLANGKLTLPDPKRPGDVGKTNDPRYCPYHQMVSHPLNQCFVVREKINEMWKNGVITFDKNYGSASVNMVSYGQTSKSPTEKVTTSFKRRQAKRQLRKLKQQEKAQTKQEVPEKAETSSTASLGPTEGSLPKVPRVIRKFTLSDFMPPRLRDETTQGASYSCNSVVGFSMNGYESSDTASDTNEWEESLETGEYLSDEEWIPESHLMPVI</sequence>
<organism evidence="1 2">
    <name type="scientific">Persea americana</name>
    <name type="common">Avocado</name>
    <dbReference type="NCBI Taxonomy" id="3435"/>
    <lineage>
        <taxon>Eukaryota</taxon>
        <taxon>Viridiplantae</taxon>
        <taxon>Streptophyta</taxon>
        <taxon>Embryophyta</taxon>
        <taxon>Tracheophyta</taxon>
        <taxon>Spermatophyta</taxon>
        <taxon>Magnoliopsida</taxon>
        <taxon>Magnoliidae</taxon>
        <taxon>Laurales</taxon>
        <taxon>Lauraceae</taxon>
        <taxon>Persea</taxon>
    </lineage>
</organism>
<accession>A0ACC2K1J7</accession>
<evidence type="ECO:0000313" key="1">
    <source>
        <dbReference type="EMBL" id="KAJ8615024.1"/>
    </source>
</evidence>
<proteinExistence type="predicted"/>